<evidence type="ECO:0000313" key="2">
    <source>
        <dbReference type="EMBL" id="ABR31440.1"/>
    </source>
</evidence>
<dbReference type="HOGENOM" id="CLU_009942_3_1_0"/>
<accession>A6LND9</accession>
<dbReference type="SUPFAM" id="SSF51338">
    <property type="entry name" value="Composite domain of metallo-dependent hydrolases"/>
    <property type="match status" value="1"/>
</dbReference>
<dbReference type="InterPro" id="IPR032466">
    <property type="entry name" value="Metal_Hydrolase"/>
</dbReference>
<organism evidence="2 3">
    <name type="scientific">Thermosipho melanesiensis (strain DSM 12029 / CIP 104789 / BI429)</name>
    <dbReference type="NCBI Taxonomy" id="391009"/>
    <lineage>
        <taxon>Bacteria</taxon>
        <taxon>Thermotogati</taxon>
        <taxon>Thermotogota</taxon>
        <taxon>Thermotogae</taxon>
        <taxon>Thermotogales</taxon>
        <taxon>Fervidobacteriaceae</taxon>
        <taxon>Thermosipho</taxon>
    </lineage>
</organism>
<reference evidence="2 3" key="1">
    <citation type="submission" date="2007-05" db="EMBL/GenBank/DDBJ databases">
        <title>Complete sequence of Thermosipho melanesiensis BI429.</title>
        <authorList>
            <consortium name="US DOE Joint Genome Institute"/>
            <person name="Copeland A."/>
            <person name="Lucas S."/>
            <person name="Lapidus A."/>
            <person name="Barry K."/>
            <person name="Glavina del Rio T."/>
            <person name="Dalin E."/>
            <person name="Tice H."/>
            <person name="Pitluck S."/>
            <person name="Chertkov O."/>
            <person name="Brettin T."/>
            <person name="Bruce D."/>
            <person name="Detter J.C."/>
            <person name="Han C."/>
            <person name="Schmutz J."/>
            <person name="Larimer F."/>
            <person name="Land M."/>
            <person name="Hauser L."/>
            <person name="Kyrpides N."/>
            <person name="Mikhailova N."/>
            <person name="Nelson K."/>
            <person name="Gogarten J.P."/>
            <person name="Noll K."/>
            <person name="Richardson P."/>
        </authorList>
    </citation>
    <scope>NUCLEOTIDE SEQUENCE [LARGE SCALE GENOMIC DNA]</scope>
    <source>
        <strain evidence="3">DSM 12029 / CIP 104789 / BI429</strain>
    </source>
</reference>
<dbReference type="Gene3D" id="3.10.310.70">
    <property type="match status" value="1"/>
</dbReference>
<dbReference type="Pfam" id="PF07969">
    <property type="entry name" value="Amidohydro_3"/>
    <property type="match status" value="1"/>
</dbReference>
<dbReference type="PANTHER" id="PTHR22642">
    <property type="entry name" value="IMIDAZOLONEPROPIONASE"/>
    <property type="match status" value="1"/>
</dbReference>
<dbReference type="EMBL" id="CP000716">
    <property type="protein sequence ID" value="ABR31440.1"/>
    <property type="molecule type" value="Genomic_DNA"/>
</dbReference>
<dbReference type="GO" id="GO:0016810">
    <property type="term" value="F:hydrolase activity, acting on carbon-nitrogen (but not peptide) bonds"/>
    <property type="evidence" value="ECO:0007669"/>
    <property type="project" value="InterPro"/>
</dbReference>
<gene>
    <name evidence="2" type="ordered locus">Tmel_1596</name>
</gene>
<evidence type="ECO:0000259" key="1">
    <source>
        <dbReference type="Pfam" id="PF07969"/>
    </source>
</evidence>
<protein>
    <submittedName>
        <fullName evidence="2">Amidohydrolase 3</fullName>
    </submittedName>
</protein>
<evidence type="ECO:0000313" key="3">
    <source>
        <dbReference type="Proteomes" id="UP000001110"/>
    </source>
</evidence>
<dbReference type="eggNOG" id="COG1574">
    <property type="taxonomic scope" value="Bacteria"/>
</dbReference>
<dbReference type="Proteomes" id="UP000001110">
    <property type="component" value="Chromosome"/>
</dbReference>
<dbReference type="AlphaFoldDB" id="A6LND9"/>
<reference evidence="2 3" key="2">
    <citation type="journal article" date="2009" name="Proc. Natl. Acad. Sci. U.S.A.">
        <title>On the chimeric nature, thermophilic origin, and phylogenetic placement of the Thermotogales.</title>
        <authorList>
            <person name="Zhaxybayeva O."/>
            <person name="Swithers K.S."/>
            <person name="Lapierre P."/>
            <person name="Fournier G.P."/>
            <person name="Bickhart D.M."/>
            <person name="DeBoy R.T."/>
            <person name="Nelson K.E."/>
            <person name="Nesbo C.L."/>
            <person name="Doolittle W.F."/>
            <person name="Gogarten J.P."/>
            <person name="Noll K.M."/>
        </authorList>
    </citation>
    <scope>NUCLEOTIDE SEQUENCE [LARGE SCALE GENOMIC DNA]</scope>
    <source>
        <strain evidence="3">DSM 12029 / CIP 104789 / BI429</strain>
    </source>
</reference>
<dbReference type="InterPro" id="IPR013108">
    <property type="entry name" value="Amidohydro_3"/>
</dbReference>
<dbReference type="SUPFAM" id="SSF51556">
    <property type="entry name" value="Metallo-dependent hydrolases"/>
    <property type="match status" value="1"/>
</dbReference>
<proteinExistence type="predicted"/>
<dbReference type="InterPro" id="IPR011059">
    <property type="entry name" value="Metal-dep_hydrolase_composite"/>
</dbReference>
<dbReference type="Gene3D" id="3.20.20.140">
    <property type="entry name" value="Metal-dependent hydrolases"/>
    <property type="match status" value="1"/>
</dbReference>
<dbReference type="STRING" id="391009.Tmel_1596"/>
<dbReference type="Gene3D" id="2.30.40.10">
    <property type="entry name" value="Urease, subunit C, domain 1"/>
    <property type="match status" value="1"/>
</dbReference>
<dbReference type="KEGG" id="tme:Tmel_1596"/>
<dbReference type="RefSeq" id="WP_012057799.1">
    <property type="nucleotide sequence ID" value="NC_009616.1"/>
</dbReference>
<feature type="domain" description="Amidohydrolase 3" evidence="1">
    <location>
        <begin position="40"/>
        <end position="417"/>
    </location>
</feature>
<sequence length="436" mass="50530">MKIREYKNACVWDSGRFVKKSFYVKDNSFFGGNFNEKEVETIDLEGKYVLPGFSDSHAHVLGVGIKKLTYDVSNNSFDEIFERKDEIIIGRGWERIENEKLFDELNSMVILIRKCGHVAFLNKKSQEFLNIDRYYIFEEELEKIWNFLPEEFFYRAFKVGEREFLKHGITSVHSDDFHGISFNLLERLLKDSKLRIFEKLYTNTPWNFEYRDYGVSKIIGIKIFADGSLGGKTAYLSKPYKNTNGYGVFTLPKNFKEIVSFAEKNNLQVCVHAIGDEALSKTIKAFGKYSGHRIIHAQLVKESDFEKLRAFNLSVQPHFFFEDLEIVDNINLENILIYPFRRMYEEGILLSFSSDGPVSPIDPKYVINAALKLGFSFKDAILLYTESSGNIIKEKIGRIAPNYLADFVVYSDKNLTKLEKVFVNGELVYDTFTLEP</sequence>
<name>A6LND9_THEM4</name>
<dbReference type="PANTHER" id="PTHR22642:SF2">
    <property type="entry name" value="PROTEIN LONG AFTER FAR-RED 3"/>
    <property type="match status" value="1"/>
</dbReference>
<keyword evidence="2" id="KW-0378">Hydrolase</keyword>